<dbReference type="Proteomes" id="UP000663879">
    <property type="component" value="Unassembled WGS sequence"/>
</dbReference>
<proteinExistence type="predicted"/>
<name>A0A814G182_9BILA</name>
<evidence type="ECO:0000313" key="2">
    <source>
        <dbReference type="Proteomes" id="UP000663879"/>
    </source>
</evidence>
<comment type="caution">
    <text evidence="1">The sequence shown here is derived from an EMBL/GenBank/DDBJ whole genome shotgun (WGS) entry which is preliminary data.</text>
</comment>
<dbReference type="AlphaFoldDB" id="A0A814G182"/>
<protein>
    <submittedName>
        <fullName evidence="1">Uncharacterized protein</fullName>
    </submittedName>
</protein>
<evidence type="ECO:0000313" key="1">
    <source>
        <dbReference type="EMBL" id="CAF0989827.1"/>
    </source>
</evidence>
<keyword evidence="2" id="KW-1185">Reference proteome</keyword>
<accession>A0A814G182</accession>
<sequence length="755" mass="89045">MAPKKNHFNDEKRLVSVTAQYMFDNSLPDLEGSYRPEKNHFKNILMRYNHGLICNDALANLYTRWKRNDKNFRANVLNMLTVKEAPILSTEKEINEYDLFFSNEEWNKLTEFISIGQRKKFISEANETLSTKFHENGFECYLKMTNNSFTTSKKDFLSKKFWSGVFKCQFCGKEVRAFIKKRPLGDSGLLFQILADNKNCERKEEHIKQKKRLSGIKRKNLMNEIFSKGVANFQNEAFADGDIDKQQISYANIRKMSHRHQLSKDLLVDADSAKNVFDQMLPRKDEKTIKGYIQEIQSNPFGVLLISEIQVKTWALIKQYDPIWYFDATGSIMAKFPNQKETLLFSIVANDSLNKVSISIADFLTSSNDTISINCYLTKIIQHYGVYIFFEKPKVIVTDFSCANLHALCKSFNNLEIIDYLHLTFQILVEKNKFPLAAIKTVIYLCSTHFLKNIIEETDRVLKNHDPDLRVVIKYKFLKAFILLQNTVCFDEFSIILKSIKAIFTRKLKDKIYIESLARLEIFYSSLNTDWIKNNISPLKSESSPNKTKYFFVENRYINFAKDSQFTKYFDDILNDPVDEIRDSIGLEKNSLFFPELFLIIKKKLHLVPFWSGVMLKHKEIEKTRLSNNFVEGWFSYFKTKILRINKRVRNCRKLYTNEIVTPLFFELRRKYSLFYEDRFNINYEKIEKNKDHYLGDKISVEKYSFKNPVKSNANYYNSKFSFLNNEEDDIKEKVKNEKTKDLGISEFFKDNFFD</sequence>
<reference evidence="1" key="1">
    <citation type="submission" date="2021-02" db="EMBL/GenBank/DDBJ databases">
        <authorList>
            <person name="Nowell W R."/>
        </authorList>
    </citation>
    <scope>NUCLEOTIDE SEQUENCE</scope>
    <source>
        <strain evidence="1">Ploen Becks lab</strain>
    </source>
</reference>
<feature type="non-terminal residue" evidence="1">
    <location>
        <position position="1"/>
    </location>
</feature>
<dbReference type="OrthoDB" id="6161731at2759"/>
<dbReference type="EMBL" id="CAJNOC010003591">
    <property type="protein sequence ID" value="CAF0989827.1"/>
    <property type="molecule type" value="Genomic_DNA"/>
</dbReference>
<gene>
    <name evidence="1" type="ORF">OXX778_LOCUS15854</name>
</gene>
<organism evidence="1 2">
    <name type="scientific">Brachionus calyciflorus</name>
    <dbReference type="NCBI Taxonomy" id="104777"/>
    <lineage>
        <taxon>Eukaryota</taxon>
        <taxon>Metazoa</taxon>
        <taxon>Spiralia</taxon>
        <taxon>Gnathifera</taxon>
        <taxon>Rotifera</taxon>
        <taxon>Eurotatoria</taxon>
        <taxon>Monogononta</taxon>
        <taxon>Pseudotrocha</taxon>
        <taxon>Ploima</taxon>
        <taxon>Brachionidae</taxon>
        <taxon>Brachionus</taxon>
    </lineage>
</organism>